<reference evidence="2" key="1">
    <citation type="journal article" date="2019" name="Int. J. Syst. Evol. Microbiol.">
        <title>The Global Catalogue of Microorganisms (GCM) 10K type strain sequencing project: providing services to taxonomists for standard genome sequencing and annotation.</title>
        <authorList>
            <consortium name="The Broad Institute Genomics Platform"/>
            <consortium name="The Broad Institute Genome Sequencing Center for Infectious Disease"/>
            <person name="Wu L."/>
            <person name="Ma J."/>
        </authorList>
    </citation>
    <scope>NUCLEOTIDE SEQUENCE [LARGE SCALE GENOMIC DNA]</scope>
    <source>
        <strain evidence="2">KCTC 42986</strain>
    </source>
</reference>
<organism evidence="1 2">
    <name type="scientific">Undibacterium arcticum</name>
    <dbReference type="NCBI Taxonomy" id="1762892"/>
    <lineage>
        <taxon>Bacteria</taxon>
        <taxon>Pseudomonadati</taxon>
        <taxon>Pseudomonadota</taxon>
        <taxon>Betaproteobacteria</taxon>
        <taxon>Burkholderiales</taxon>
        <taxon>Oxalobacteraceae</taxon>
        <taxon>Undibacterium</taxon>
    </lineage>
</organism>
<dbReference type="EMBL" id="JBHRTP010000027">
    <property type="protein sequence ID" value="MFC3108328.1"/>
    <property type="molecule type" value="Genomic_DNA"/>
</dbReference>
<comment type="caution">
    <text evidence="1">The sequence shown here is derived from an EMBL/GenBank/DDBJ whole genome shotgun (WGS) entry which is preliminary data.</text>
</comment>
<dbReference type="RefSeq" id="WP_390321840.1">
    <property type="nucleotide sequence ID" value="NZ_JBHRTP010000027.1"/>
</dbReference>
<keyword evidence="2" id="KW-1185">Reference proteome</keyword>
<dbReference type="SUPFAM" id="SSF55961">
    <property type="entry name" value="Bet v1-like"/>
    <property type="match status" value="1"/>
</dbReference>
<evidence type="ECO:0000313" key="1">
    <source>
        <dbReference type="EMBL" id="MFC3108328.1"/>
    </source>
</evidence>
<name>A0ABV7F2J8_9BURK</name>
<sequence length="138" mass="15504">MSATFESSTLSVRIERDWHEVFDFVSVPENFPKWASGLGAAIRRSGDAWIAATEHGPVRVRFSARNDFGVLDHYVLPDNGDEIYIPMRVIANGAGSEIVFTLFRLPGVSDRQFAEDRAWVQRDLAALKQLLEARATPR</sequence>
<gene>
    <name evidence="1" type="ORF">ACFOFO_10200</name>
</gene>
<dbReference type="Proteomes" id="UP001595530">
    <property type="component" value="Unassembled WGS sequence"/>
</dbReference>
<evidence type="ECO:0000313" key="2">
    <source>
        <dbReference type="Proteomes" id="UP001595530"/>
    </source>
</evidence>
<dbReference type="CDD" id="cd07812">
    <property type="entry name" value="SRPBCC"/>
    <property type="match status" value="1"/>
</dbReference>
<proteinExistence type="predicted"/>
<dbReference type="Gene3D" id="3.30.530.20">
    <property type="match status" value="1"/>
</dbReference>
<protein>
    <submittedName>
        <fullName evidence="1">SRPBCC family protein</fullName>
    </submittedName>
</protein>
<dbReference type="InterPro" id="IPR023393">
    <property type="entry name" value="START-like_dom_sf"/>
</dbReference>
<accession>A0ABV7F2J8</accession>